<accession>A0AAE8L1M7</accession>
<sequence length="31" mass="3499">MPEEGSELQVIDDAELAMRRTSIQNLAERPV</sequence>
<dbReference type="EMBL" id="LT629801">
    <property type="protein sequence ID" value="SDV15454.1"/>
    <property type="molecule type" value="Genomic_DNA"/>
</dbReference>
<name>A0AAE8L1M7_9PSED</name>
<dbReference type="AlphaFoldDB" id="A0AAE8L1M7"/>
<keyword evidence="2" id="KW-1185">Reference proteome</keyword>
<reference evidence="1 2" key="1">
    <citation type="submission" date="2016-10" db="EMBL/GenBank/DDBJ databases">
        <authorList>
            <person name="Varghese N."/>
            <person name="Submissions S."/>
        </authorList>
    </citation>
    <scope>NUCLEOTIDE SEQUENCE [LARGE SCALE GENOMIC DNA]</scope>
    <source>
        <strain evidence="1 2">BS2777</strain>
    </source>
</reference>
<evidence type="ECO:0000313" key="1">
    <source>
        <dbReference type="EMBL" id="SDV15454.1"/>
    </source>
</evidence>
<dbReference type="Proteomes" id="UP000182085">
    <property type="component" value="Chromosome I"/>
</dbReference>
<evidence type="ECO:0000313" key="2">
    <source>
        <dbReference type="Proteomes" id="UP000182085"/>
    </source>
</evidence>
<proteinExistence type="predicted"/>
<protein>
    <submittedName>
        <fullName evidence="1">Uncharacterized protein</fullName>
    </submittedName>
</protein>
<organism evidence="1 2">
    <name type="scientific">Pseudomonas rhodesiae</name>
    <dbReference type="NCBI Taxonomy" id="76760"/>
    <lineage>
        <taxon>Bacteria</taxon>
        <taxon>Pseudomonadati</taxon>
        <taxon>Pseudomonadota</taxon>
        <taxon>Gammaproteobacteria</taxon>
        <taxon>Pseudomonadales</taxon>
        <taxon>Pseudomonadaceae</taxon>
        <taxon>Pseudomonas</taxon>
    </lineage>
</organism>
<gene>
    <name evidence="1" type="ORF">SAMN04490209_5003</name>
</gene>